<feature type="coiled-coil region" evidence="1">
    <location>
        <begin position="127"/>
        <end position="154"/>
    </location>
</feature>
<evidence type="ECO:0000313" key="5">
    <source>
        <dbReference type="Proteomes" id="UP000029980"/>
    </source>
</evidence>
<evidence type="ECO:0000259" key="3">
    <source>
        <dbReference type="Pfam" id="PF12773"/>
    </source>
</evidence>
<dbReference type="Pfam" id="PF12773">
    <property type="entry name" value="DZR"/>
    <property type="match status" value="1"/>
</dbReference>
<keyword evidence="5" id="KW-1185">Reference proteome</keyword>
<evidence type="ECO:0000256" key="2">
    <source>
        <dbReference type="SAM" id="Phobius"/>
    </source>
</evidence>
<accession>A0A097QUR2</accession>
<feature type="transmembrane region" description="Helical" evidence="2">
    <location>
        <begin position="215"/>
        <end position="233"/>
    </location>
</feature>
<reference evidence="4 5" key="1">
    <citation type="journal article" date="2015" name="Int. J. Syst. Evol. Microbiol.">
        <title>Thermococcus eurythermalis sp. nov., a conditional piezophilic hyperthermophilic archaeon with a wide temperature range isolated from an oil-immersed chimney in the Guaymas Basin.</title>
        <authorList>
            <person name="Zhao W."/>
            <person name="Zeng X."/>
            <person name="Xiao X."/>
        </authorList>
    </citation>
    <scope>NUCLEOTIDE SEQUENCE [LARGE SCALE GENOMIC DNA]</scope>
    <source>
        <strain evidence="4 5">A501</strain>
    </source>
</reference>
<keyword evidence="2" id="KW-0472">Membrane</keyword>
<feature type="transmembrane region" description="Helical" evidence="2">
    <location>
        <begin position="164"/>
        <end position="182"/>
    </location>
</feature>
<organism evidence="4 5">
    <name type="scientific">Thermococcus eurythermalis</name>
    <dbReference type="NCBI Taxonomy" id="1505907"/>
    <lineage>
        <taxon>Archaea</taxon>
        <taxon>Methanobacteriati</taxon>
        <taxon>Methanobacteriota</taxon>
        <taxon>Thermococci</taxon>
        <taxon>Thermococcales</taxon>
        <taxon>Thermococcaceae</taxon>
        <taxon>Thermococcus</taxon>
    </lineage>
</organism>
<dbReference type="Proteomes" id="UP000029980">
    <property type="component" value="Chromosome"/>
</dbReference>
<keyword evidence="1" id="KW-0175">Coiled coil</keyword>
<evidence type="ECO:0000256" key="1">
    <source>
        <dbReference type="SAM" id="Coils"/>
    </source>
</evidence>
<protein>
    <recommendedName>
        <fullName evidence="3">DZANK-type domain-containing protein</fullName>
    </recommendedName>
</protein>
<dbReference type="AlphaFoldDB" id="A0A097QUR2"/>
<keyword evidence="2" id="KW-0812">Transmembrane</keyword>
<dbReference type="GeneID" id="25153314"/>
<dbReference type="HOGENOM" id="CLU_935741_0_0_2"/>
<evidence type="ECO:0000313" key="4">
    <source>
        <dbReference type="EMBL" id="AIU70220.1"/>
    </source>
</evidence>
<dbReference type="OrthoDB" id="11143at2157"/>
<dbReference type="KEGG" id="teu:TEU_07675"/>
<dbReference type="EMBL" id="CP008887">
    <property type="protein sequence ID" value="AIU70220.1"/>
    <property type="molecule type" value="Genomic_DNA"/>
</dbReference>
<keyword evidence="2" id="KW-1133">Transmembrane helix</keyword>
<dbReference type="STRING" id="1505907.TEU_07675"/>
<sequence>MEYSRIEKILASLFVVFLLLASINFLRELENIPQRPNYEYYQEKYGVNALLENQSRLRELDRQLFEAYQETKSNLTEAERIYLFKREEYRVALESGNVTEELKTEYLKAKGAYETAYRQYLGAKSAYEQTHEKLEEISSQIQELREKANEEYGRAYEVYKLKVLMLKLLFAVPLFMASLLLLRRYKNIYTSSLVAYSSLLLIYLLLSAIWGTVQLIGLSLFGAFSTLLALHYLRKEYFKPERVYKRRIAQDRCYNCGFPVKDDYLYCPNCGAELKEKCESCGALKPIHLKFCPYCGAEPERREKVRAPP</sequence>
<dbReference type="RefSeq" id="WP_050003194.1">
    <property type="nucleotide sequence ID" value="NZ_CP008887.1"/>
</dbReference>
<feature type="transmembrane region" description="Helical" evidence="2">
    <location>
        <begin position="189"/>
        <end position="209"/>
    </location>
</feature>
<feature type="domain" description="DZANK-type" evidence="3">
    <location>
        <begin position="253"/>
        <end position="296"/>
    </location>
</feature>
<gene>
    <name evidence="4" type="ORF">TEU_07675</name>
</gene>
<proteinExistence type="predicted"/>
<dbReference type="InterPro" id="IPR025874">
    <property type="entry name" value="DZR"/>
</dbReference>
<name>A0A097QUR2_9EURY</name>